<protein>
    <recommendedName>
        <fullName evidence="4">Secreted protein</fullName>
    </recommendedName>
</protein>
<keyword evidence="1" id="KW-0732">Signal</keyword>
<accession>A0A0V1FZ80</accession>
<dbReference type="EMBL" id="JYDT01000014">
    <property type="protein sequence ID" value="KRY91294.1"/>
    <property type="molecule type" value="Genomic_DNA"/>
</dbReference>
<evidence type="ECO:0000256" key="1">
    <source>
        <dbReference type="SAM" id="SignalP"/>
    </source>
</evidence>
<keyword evidence="3" id="KW-1185">Reference proteome</keyword>
<sequence>MQQQNNNKIFFLVYRFCTVTVLQALSLPLNPCILGPNFFEDSSGIAKSLQVYLTVPHLVCGPTLHRIPQKCIWRVCFDCSWISMRRGDPKSSIQYCRS</sequence>
<evidence type="ECO:0008006" key="4">
    <source>
        <dbReference type="Google" id="ProtNLM"/>
    </source>
</evidence>
<comment type="caution">
    <text evidence="2">The sequence shown here is derived from an EMBL/GenBank/DDBJ whole genome shotgun (WGS) entry which is preliminary data.</text>
</comment>
<reference evidence="2 3" key="1">
    <citation type="submission" date="2015-01" db="EMBL/GenBank/DDBJ databases">
        <title>Evolution of Trichinella species and genotypes.</title>
        <authorList>
            <person name="Korhonen P.K."/>
            <person name="Edoardo P."/>
            <person name="Giuseppe L.R."/>
            <person name="Gasser R.B."/>
        </authorList>
    </citation>
    <scope>NUCLEOTIDE SEQUENCE [LARGE SCALE GENOMIC DNA]</scope>
    <source>
        <strain evidence="2">ISS470</strain>
    </source>
</reference>
<evidence type="ECO:0000313" key="3">
    <source>
        <dbReference type="Proteomes" id="UP000054995"/>
    </source>
</evidence>
<name>A0A0V1FZ80_TRIPS</name>
<feature type="chain" id="PRO_5006878338" description="Secreted protein" evidence="1">
    <location>
        <begin position="25"/>
        <end position="98"/>
    </location>
</feature>
<evidence type="ECO:0000313" key="2">
    <source>
        <dbReference type="EMBL" id="KRY91294.1"/>
    </source>
</evidence>
<organism evidence="2 3">
    <name type="scientific">Trichinella pseudospiralis</name>
    <name type="common">Parasitic roundworm</name>
    <dbReference type="NCBI Taxonomy" id="6337"/>
    <lineage>
        <taxon>Eukaryota</taxon>
        <taxon>Metazoa</taxon>
        <taxon>Ecdysozoa</taxon>
        <taxon>Nematoda</taxon>
        <taxon>Enoplea</taxon>
        <taxon>Dorylaimia</taxon>
        <taxon>Trichinellida</taxon>
        <taxon>Trichinellidae</taxon>
        <taxon>Trichinella</taxon>
    </lineage>
</organism>
<dbReference type="AlphaFoldDB" id="A0A0V1FZ80"/>
<dbReference type="Proteomes" id="UP000054995">
    <property type="component" value="Unassembled WGS sequence"/>
</dbReference>
<proteinExistence type="predicted"/>
<gene>
    <name evidence="2" type="ORF">T4D_16733</name>
</gene>
<feature type="signal peptide" evidence="1">
    <location>
        <begin position="1"/>
        <end position="24"/>
    </location>
</feature>